<dbReference type="PROSITE" id="PS51257">
    <property type="entry name" value="PROKAR_LIPOPROTEIN"/>
    <property type="match status" value="1"/>
</dbReference>
<keyword evidence="2" id="KW-1185">Reference proteome</keyword>
<reference evidence="1 2" key="1">
    <citation type="submission" date="2019-09" db="EMBL/GenBank/DDBJ databases">
        <title>Draft genome sequence of Ginsengibacter sp. BR5-29.</title>
        <authorList>
            <person name="Im W.-T."/>
        </authorList>
    </citation>
    <scope>NUCLEOTIDE SEQUENCE [LARGE SCALE GENOMIC DNA]</scope>
    <source>
        <strain evidence="1 2">BR5-29</strain>
    </source>
</reference>
<name>A0A5J5IMH3_9BACT</name>
<comment type="caution">
    <text evidence="1">The sequence shown here is derived from an EMBL/GenBank/DDBJ whole genome shotgun (WGS) entry which is preliminary data.</text>
</comment>
<protein>
    <recommendedName>
        <fullName evidence="3">Cytochrome c domain-containing protein</fullName>
    </recommendedName>
</protein>
<dbReference type="EMBL" id="VYQF01000001">
    <property type="protein sequence ID" value="KAA9041084.1"/>
    <property type="molecule type" value="Genomic_DNA"/>
</dbReference>
<dbReference type="Proteomes" id="UP000326903">
    <property type="component" value="Unassembled WGS sequence"/>
</dbReference>
<gene>
    <name evidence="1" type="ORF">FW778_03320</name>
</gene>
<evidence type="ECO:0008006" key="3">
    <source>
        <dbReference type="Google" id="ProtNLM"/>
    </source>
</evidence>
<proteinExistence type="predicted"/>
<evidence type="ECO:0000313" key="1">
    <source>
        <dbReference type="EMBL" id="KAA9041084.1"/>
    </source>
</evidence>
<sequence length="124" mass="13847">MKRLLIYAGLLFFTSFVLSSCYKDVILPAVANTKPPQYVSFSTDLQPIFTANCALSGCHVKGSQAPYLSADVSYQQLLGGFVNTIKPEQSELYQQINGNMQVHIPNADDRRKIYDWIRNGAPNN</sequence>
<dbReference type="RefSeq" id="WP_150413173.1">
    <property type="nucleotide sequence ID" value="NZ_VYQF01000001.1"/>
</dbReference>
<organism evidence="1 2">
    <name type="scientific">Ginsengibacter hankyongi</name>
    <dbReference type="NCBI Taxonomy" id="2607284"/>
    <lineage>
        <taxon>Bacteria</taxon>
        <taxon>Pseudomonadati</taxon>
        <taxon>Bacteroidota</taxon>
        <taxon>Chitinophagia</taxon>
        <taxon>Chitinophagales</taxon>
        <taxon>Chitinophagaceae</taxon>
        <taxon>Ginsengibacter</taxon>
    </lineage>
</organism>
<dbReference type="AlphaFoldDB" id="A0A5J5IMH3"/>
<accession>A0A5J5IMH3</accession>
<evidence type="ECO:0000313" key="2">
    <source>
        <dbReference type="Proteomes" id="UP000326903"/>
    </source>
</evidence>